<evidence type="ECO:0000313" key="7">
    <source>
        <dbReference type="Proteomes" id="UP000614610"/>
    </source>
</evidence>
<evidence type="ECO:0000256" key="1">
    <source>
        <dbReference type="SAM" id="SignalP"/>
    </source>
</evidence>
<dbReference type="EMBL" id="WIPF01000012">
    <property type="protein sequence ID" value="KAF3229608.1"/>
    <property type="molecule type" value="Genomic_DNA"/>
</dbReference>
<dbReference type="Proteomes" id="UP000483672">
    <property type="component" value="Unassembled WGS sequence"/>
</dbReference>
<dbReference type="Proteomes" id="UP000472727">
    <property type="component" value="Unassembled WGS sequence"/>
</dbReference>
<gene>
    <name evidence="3" type="ORF">TWF106_011299</name>
    <name evidence="4" type="ORF">TWF191_001325</name>
    <name evidence="2" type="ORF">TWF679_005759</name>
</gene>
<accession>A0A6G1MH51</accession>
<keyword evidence="1" id="KW-0732">Signal</keyword>
<dbReference type="OrthoDB" id="5271029at2759"/>
<evidence type="ECO:0000313" key="3">
    <source>
        <dbReference type="EMBL" id="KAF3226892.1"/>
    </source>
</evidence>
<dbReference type="Proteomes" id="UP000614610">
    <property type="component" value="Unassembled WGS sequence"/>
</dbReference>
<proteinExistence type="predicted"/>
<sequence length="269" mass="30512">MKLKYSISGLLVLAEAALCESRKTSTTSTAPPQFTNAFGDFNRALDPSAVSPYNPEQRSKLDVWKRSAITPRQDDDLAPTDPKFDRWLRPPEGPHQVFGCINKGNMEGLSTVEMKQTGRYLMWQLEKSFLAFKTQSTDSENPCFPVFCYEEFNATVAMCNKRSDMANTITIHGYEIGRLVWEMGVAVGFDYRHLIQPWEGSKRICENPESEENGKLLTGSYVAWTGWSEDEWEVTISKDADGCRKWRGNPNWVTTGKGMIPEELPLDIF</sequence>
<organism evidence="2 7">
    <name type="scientific">Orbilia oligospora</name>
    <name type="common">Nematode-trapping fungus</name>
    <name type="synonym">Arthrobotrys oligospora</name>
    <dbReference type="NCBI Taxonomy" id="2813651"/>
    <lineage>
        <taxon>Eukaryota</taxon>
        <taxon>Fungi</taxon>
        <taxon>Dikarya</taxon>
        <taxon>Ascomycota</taxon>
        <taxon>Pezizomycotina</taxon>
        <taxon>Orbiliomycetes</taxon>
        <taxon>Orbiliales</taxon>
        <taxon>Orbiliaceae</taxon>
        <taxon>Orbilia</taxon>
    </lineage>
</organism>
<protein>
    <submittedName>
        <fullName evidence="2">Uncharacterized protein</fullName>
    </submittedName>
</protein>
<reference evidence="5 6" key="1">
    <citation type="submission" date="2019-06" db="EMBL/GenBank/DDBJ databases">
        <authorList>
            <person name="Palmer J.M."/>
        </authorList>
    </citation>
    <scope>NUCLEOTIDE SEQUENCE</scope>
    <source>
        <strain evidence="3 5">TWF106</strain>
        <strain evidence="4 6">TWF191</strain>
        <strain evidence="2">TWF679</strain>
    </source>
</reference>
<evidence type="ECO:0000313" key="5">
    <source>
        <dbReference type="Proteomes" id="UP000472727"/>
    </source>
</evidence>
<evidence type="ECO:0000313" key="2">
    <source>
        <dbReference type="EMBL" id="KAF3212569.1"/>
    </source>
</evidence>
<dbReference type="EMBL" id="WIWT01000029">
    <property type="protein sequence ID" value="KAF3212569.1"/>
    <property type="molecule type" value="Genomic_DNA"/>
</dbReference>
<dbReference type="EMBL" id="WIWS01000009">
    <property type="protein sequence ID" value="KAF3226892.1"/>
    <property type="molecule type" value="Genomic_DNA"/>
</dbReference>
<evidence type="ECO:0000313" key="6">
    <source>
        <dbReference type="Proteomes" id="UP000483672"/>
    </source>
</evidence>
<feature type="chain" id="PRO_5041131401" evidence="1">
    <location>
        <begin position="22"/>
        <end position="269"/>
    </location>
</feature>
<evidence type="ECO:0000313" key="4">
    <source>
        <dbReference type="EMBL" id="KAF3229608.1"/>
    </source>
</evidence>
<comment type="caution">
    <text evidence="2">The sequence shown here is derived from an EMBL/GenBank/DDBJ whole genome shotgun (WGS) entry which is preliminary data.</text>
</comment>
<dbReference type="AlphaFoldDB" id="A0A6G1MH51"/>
<name>A0A6G1MH51_ORBOL</name>
<feature type="signal peptide" evidence="1">
    <location>
        <begin position="1"/>
        <end position="21"/>
    </location>
</feature>